<dbReference type="InterPro" id="IPR036425">
    <property type="entry name" value="MoaB/Mog-like_dom_sf"/>
</dbReference>
<dbReference type="Proteomes" id="UP000254640">
    <property type="component" value="Unassembled WGS sequence"/>
</dbReference>
<keyword evidence="1" id="KW-0460">Magnesium</keyword>
<dbReference type="GO" id="GO:0046872">
    <property type="term" value="F:metal ion binding"/>
    <property type="evidence" value="ECO:0007669"/>
    <property type="project" value="UniProtKB-UniRule"/>
</dbReference>
<protein>
    <recommendedName>
        <fullName evidence="1">Molybdopterin molybdenumtransferase</fullName>
        <ecNumber evidence="1">2.10.1.1</ecNumber>
    </recommendedName>
</protein>
<dbReference type="PANTHER" id="PTHR10192:SF5">
    <property type="entry name" value="GEPHYRIN"/>
    <property type="match status" value="1"/>
</dbReference>
<proteinExistence type="inferred from homology"/>
<dbReference type="GO" id="GO:0005829">
    <property type="term" value="C:cytosol"/>
    <property type="evidence" value="ECO:0007669"/>
    <property type="project" value="TreeGrafter"/>
</dbReference>
<comment type="catalytic activity">
    <reaction evidence="1">
        <text>adenylyl-molybdopterin + molybdate = Mo-molybdopterin + AMP + H(+)</text>
        <dbReference type="Rhea" id="RHEA:35047"/>
        <dbReference type="ChEBI" id="CHEBI:15378"/>
        <dbReference type="ChEBI" id="CHEBI:36264"/>
        <dbReference type="ChEBI" id="CHEBI:62727"/>
        <dbReference type="ChEBI" id="CHEBI:71302"/>
        <dbReference type="ChEBI" id="CHEBI:456215"/>
    </reaction>
</comment>
<dbReference type="GO" id="GO:0006777">
    <property type="term" value="P:Mo-molybdopterin cofactor biosynthetic process"/>
    <property type="evidence" value="ECO:0007669"/>
    <property type="project" value="UniProtKB-UniRule"/>
</dbReference>
<dbReference type="EC" id="2.10.1.1" evidence="1"/>
<dbReference type="UniPathway" id="UPA00344"/>
<dbReference type="PANTHER" id="PTHR10192">
    <property type="entry name" value="MOLYBDOPTERIN BIOSYNTHESIS PROTEIN"/>
    <property type="match status" value="1"/>
</dbReference>
<dbReference type="GO" id="GO:0061599">
    <property type="term" value="F:molybdopterin molybdotransferase activity"/>
    <property type="evidence" value="ECO:0007669"/>
    <property type="project" value="UniProtKB-UniRule"/>
</dbReference>
<gene>
    <name evidence="3" type="primary">moeA_2</name>
    <name evidence="3" type="ORF">NCTC9381_03595</name>
</gene>
<reference evidence="3 4" key="1">
    <citation type="submission" date="2018-06" db="EMBL/GenBank/DDBJ databases">
        <authorList>
            <consortium name="Pathogen Informatics"/>
            <person name="Doyle S."/>
        </authorList>
    </citation>
    <scope>NUCLEOTIDE SEQUENCE [LARGE SCALE GENOMIC DNA]</scope>
    <source>
        <strain evidence="3 4">NCTC9381</strain>
    </source>
</reference>
<sequence>MLHKLGCRSHRPWHQSKDDPAALRAAFTEADRQADVVITTGGVSVGEADFTKTMLEELGAISFWKLAIKPWQAICLWPPQQQLVLRPAR</sequence>
<comment type="similarity">
    <text evidence="1">Belongs to the MoeA family.</text>
</comment>
<keyword evidence="1" id="KW-0501">Molybdenum cofactor biosynthesis</keyword>
<feature type="domain" description="MoaB/Mog" evidence="2">
    <location>
        <begin position="2"/>
        <end position="72"/>
    </location>
</feature>
<dbReference type="EMBL" id="UGSO01000001">
    <property type="protein sequence ID" value="SUB17665.1"/>
    <property type="molecule type" value="Genomic_DNA"/>
</dbReference>
<keyword evidence="1 3" id="KW-0808">Transferase</keyword>
<comment type="cofactor">
    <cofactor evidence="1">
        <name>Mg(2+)</name>
        <dbReference type="ChEBI" id="CHEBI:18420"/>
    </cofactor>
</comment>
<dbReference type="Gene3D" id="3.40.980.10">
    <property type="entry name" value="MoaB/Mog-like domain"/>
    <property type="match status" value="1"/>
</dbReference>
<evidence type="ECO:0000313" key="3">
    <source>
        <dbReference type="EMBL" id="SUB17665.1"/>
    </source>
</evidence>
<dbReference type="AlphaFoldDB" id="A0A379AIE3"/>
<comment type="pathway">
    <text evidence="1">Cofactor biosynthesis; molybdopterin biosynthesis.</text>
</comment>
<dbReference type="InterPro" id="IPR038987">
    <property type="entry name" value="MoeA-like"/>
</dbReference>
<evidence type="ECO:0000313" key="4">
    <source>
        <dbReference type="Proteomes" id="UP000254640"/>
    </source>
</evidence>
<keyword evidence="1" id="KW-0479">Metal-binding</keyword>
<accession>A0A379AIE3</accession>
<dbReference type="SUPFAM" id="SSF53218">
    <property type="entry name" value="Molybdenum cofactor biosynthesis proteins"/>
    <property type="match status" value="1"/>
</dbReference>
<evidence type="ECO:0000259" key="2">
    <source>
        <dbReference type="Pfam" id="PF00994"/>
    </source>
</evidence>
<organism evidence="3 4">
    <name type="scientific">Enterobacter agglomerans</name>
    <name type="common">Erwinia herbicola</name>
    <name type="synonym">Pantoea agglomerans</name>
    <dbReference type="NCBI Taxonomy" id="549"/>
    <lineage>
        <taxon>Bacteria</taxon>
        <taxon>Pseudomonadati</taxon>
        <taxon>Pseudomonadota</taxon>
        <taxon>Gammaproteobacteria</taxon>
        <taxon>Enterobacterales</taxon>
        <taxon>Erwiniaceae</taxon>
        <taxon>Pantoea</taxon>
        <taxon>Pantoea agglomerans group</taxon>
    </lineage>
</organism>
<dbReference type="Pfam" id="PF00994">
    <property type="entry name" value="MoCF_biosynth"/>
    <property type="match status" value="1"/>
</dbReference>
<keyword evidence="4" id="KW-1185">Reference proteome</keyword>
<dbReference type="InterPro" id="IPR001453">
    <property type="entry name" value="MoaB/Mog_dom"/>
</dbReference>
<evidence type="ECO:0000256" key="1">
    <source>
        <dbReference type="RuleBase" id="RU365090"/>
    </source>
</evidence>
<keyword evidence="1" id="KW-0500">Molybdenum</keyword>
<comment type="function">
    <text evidence="1">Catalyzes the insertion of molybdate into adenylated molybdopterin with the concomitant release of AMP.</text>
</comment>
<name>A0A379AIE3_ENTAG</name>